<dbReference type="PRINTS" id="PR01415">
    <property type="entry name" value="ANKYRIN"/>
</dbReference>
<dbReference type="InterPro" id="IPR002523">
    <property type="entry name" value="MgTranspt_CorA/ZnTranspt_ZntB"/>
</dbReference>
<keyword evidence="4 9" id="KW-1133">Transmembrane helix</keyword>
<dbReference type="SMART" id="SM00248">
    <property type="entry name" value="ANK"/>
    <property type="match status" value="15"/>
</dbReference>
<accession>A0ABR0SV45</accession>
<dbReference type="Pfam" id="PF01544">
    <property type="entry name" value="CorA"/>
    <property type="match status" value="1"/>
</dbReference>
<name>A0ABR0SV45_9HYPO</name>
<feature type="repeat" description="ANK" evidence="7">
    <location>
        <begin position="215"/>
        <end position="247"/>
    </location>
</feature>
<feature type="region of interest" description="Disordered" evidence="8">
    <location>
        <begin position="1281"/>
        <end position="1303"/>
    </location>
</feature>
<proteinExistence type="predicted"/>
<evidence type="ECO:0000256" key="5">
    <source>
        <dbReference type="ARBA" id="ARBA00023043"/>
    </source>
</evidence>
<evidence type="ECO:0000256" key="8">
    <source>
        <dbReference type="SAM" id="MobiDB-lite"/>
    </source>
</evidence>
<keyword evidence="11" id="KW-1185">Reference proteome</keyword>
<dbReference type="SUPFAM" id="SSF48403">
    <property type="entry name" value="Ankyrin repeat"/>
    <property type="match status" value="2"/>
</dbReference>
<evidence type="ECO:0000256" key="7">
    <source>
        <dbReference type="PROSITE-ProRule" id="PRU00023"/>
    </source>
</evidence>
<evidence type="ECO:0000256" key="4">
    <source>
        <dbReference type="ARBA" id="ARBA00022989"/>
    </source>
</evidence>
<gene>
    <name evidence="10" type="ORF">PT974_04044</name>
</gene>
<feature type="repeat" description="ANK" evidence="7">
    <location>
        <begin position="281"/>
        <end position="313"/>
    </location>
</feature>
<feature type="repeat" description="ANK" evidence="7">
    <location>
        <begin position="317"/>
        <end position="349"/>
    </location>
</feature>
<feature type="transmembrane region" description="Helical" evidence="9">
    <location>
        <begin position="1165"/>
        <end position="1186"/>
    </location>
</feature>
<dbReference type="Pfam" id="PF13606">
    <property type="entry name" value="Ank_3"/>
    <property type="match status" value="1"/>
</dbReference>
<dbReference type="PANTHER" id="PTHR24198:SF165">
    <property type="entry name" value="ANKYRIN REPEAT-CONTAINING PROTEIN-RELATED"/>
    <property type="match status" value="1"/>
</dbReference>
<keyword evidence="3" id="KW-0677">Repeat</keyword>
<dbReference type="InterPro" id="IPR036770">
    <property type="entry name" value="Ankyrin_rpt-contain_sf"/>
</dbReference>
<dbReference type="EMBL" id="JAVFKD010000004">
    <property type="protein sequence ID" value="KAK5995630.1"/>
    <property type="molecule type" value="Genomic_DNA"/>
</dbReference>
<feature type="repeat" description="ANK" evidence="7">
    <location>
        <begin position="80"/>
        <end position="105"/>
    </location>
</feature>
<feature type="transmembrane region" description="Helical" evidence="9">
    <location>
        <begin position="1198"/>
        <end position="1220"/>
    </location>
</feature>
<dbReference type="Proteomes" id="UP001338125">
    <property type="component" value="Unassembled WGS sequence"/>
</dbReference>
<dbReference type="PROSITE" id="PS50297">
    <property type="entry name" value="ANK_REP_REGION"/>
    <property type="match status" value="5"/>
</dbReference>
<evidence type="ECO:0000256" key="6">
    <source>
        <dbReference type="ARBA" id="ARBA00023136"/>
    </source>
</evidence>
<reference evidence="10 11" key="1">
    <citation type="submission" date="2024-01" db="EMBL/GenBank/DDBJ databases">
        <title>Complete genome of Cladobotryum mycophilum ATHUM6906.</title>
        <authorList>
            <person name="Christinaki A.C."/>
            <person name="Myridakis A.I."/>
            <person name="Kouvelis V.N."/>
        </authorList>
    </citation>
    <scope>NUCLEOTIDE SEQUENCE [LARGE SCALE GENOMIC DNA]</scope>
    <source>
        <strain evidence="10 11">ATHUM6906</strain>
    </source>
</reference>
<evidence type="ECO:0000313" key="11">
    <source>
        <dbReference type="Proteomes" id="UP001338125"/>
    </source>
</evidence>
<dbReference type="InterPro" id="IPR045863">
    <property type="entry name" value="CorA_TM1_TM2"/>
</dbReference>
<dbReference type="Gene3D" id="1.25.40.20">
    <property type="entry name" value="Ankyrin repeat-containing domain"/>
    <property type="match status" value="4"/>
</dbReference>
<evidence type="ECO:0000256" key="2">
    <source>
        <dbReference type="ARBA" id="ARBA00022692"/>
    </source>
</evidence>
<keyword evidence="5 7" id="KW-0040">ANK repeat</keyword>
<dbReference type="PANTHER" id="PTHR24198">
    <property type="entry name" value="ANKYRIN REPEAT AND PROTEIN KINASE DOMAIN-CONTAINING PROTEIN"/>
    <property type="match status" value="1"/>
</dbReference>
<keyword evidence="2 9" id="KW-0812">Transmembrane</keyword>
<comment type="subcellular location">
    <subcellularLocation>
        <location evidence="1">Membrane</location>
        <topology evidence="1">Multi-pass membrane protein</topology>
    </subcellularLocation>
</comment>
<keyword evidence="6 9" id="KW-0472">Membrane</keyword>
<evidence type="ECO:0000313" key="10">
    <source>
        <dbReference type="EMBL" id="KAK5995630.1"/>
    </source>
</evidence>
<feature type="repeat" description="ANK" evidence="7">
    <location>
        <begin position="386"/>
        <end position="418"/>
    </location>
</feature>
<dbReference type="SUPFAM" id="SSF144083">
    <property type="entry name" value="Magnesium transport protein CorA, transmembrane region"/>
    <property type="match status" value="1"/>
</dbReference>
<dbReference type="Pfam" id="PF12796">
    <property type="entry name" value="Ank_2"/>
    <property type="match status" value="5"/>
</dbReference>
<dbReference type="PROSITE" id="PS50088">
    <property type="entry name" value="ANK_REPEAT"/>
    <property type="match status" value="6"/>
</dbReference>
<sequence>MTKRDELQRLRDILRTDPRRIPFLLKNNSKMLSARAEDNSTPLQIVLDFKDSDGKFIDEEIISKVIELMDIDQINNPTDDEKTALHTAVISDRENITKKLLDKGAIVSTLLVDGRNVVHWACVRKCTECLNSLLAADLALINSSDDEGLTPLHIACQQGWREGIEVILSKDKLALNIGDKDGDIPLSLAVQNDFMDVVSRLLRETDNGIDQANRRGETPLDKACNFGRENITKLLLEKGANMECKDMCGNTPLLTACFFNSLAIVEMLVENGANLKARNNLGRTPLIVAAEMENVKIVQYLLDSVVKREEIDQVDANGYTALNLACRFGHKDVAEALLKNGANCSKPSNNGYHALGYASQNRHTDVVKLLLDQPGIEVSLNAQDGEGSTALYRACQYGHIEIAKLLLERNADAAKVDAHGQSCLHTASIQGCKEIVQLLVEKSLSQIDLRDDFGWTALHYASFWTLEALYRQSGDHLGRHTNVETEESAPALGNYVDVIEYLLSKGAEVSATTNLGATPLQLAAEKNHPPRVSCLLRQMRDKSILLMRNKSELTALGTAMSEQSPYVVRLLLEVMDVVDLGEVPNKEEMVLWLAKDQETHEILKAILSKEASTATPPVESNDWNAMEWAAFRNYPRLLWWLLFTITPSLEGDRRVRAVTKLIRSLMEGDKMSEPQRAYERILRILRSPPIAQISEQRQQQNDSSERPSYYPHSDSLLGEYEAEIVDFYSFNGKSGFLRRFESIRNVVYGEGPRQIMETTRDKTNKLGNEFGPRDEIANRSWSENDLRVRWVHLPENNMKRVKDLAFTLSADSRIDNYRLGWLNRSWDEIEGLSPTSCFMKPRFVCKDKNQSGEPMAIYMPYLTLGNYTPGGLKDPIYQRLFNDYKNVTLHTSQTLDEFYHYSCRNQNLLENIQRRNADQVVTKNIRKYQDSCILVNVNQIWIWVIDSKTVITASTNRMDDRMDTVLTSALGYLSQRDGNSAAQQDQMDAFQLAQIIMHCCVRFFDKKLQLQVQKKDSSAGFWKGSIQDTFSNAIAEASLQEAILFNEFTLKTKAAQSEMVQKSKVNNRRDDILKAAGLLRETKDIRDELKALRMVAEYQMSVEKEMLSFRGSSDNSDSLSVVTSIREMDKMAERIENAVNTTLTLEQNEIAISDAQEAIRQGKTLMVFTTATIIFLPLSFLTSFFALDVASFSQTPHWAFFVIFGVSVAFSLPLAAHAFFGDWVLRFRGRSSVRDASVESSPHGPEASAALGNASIKEVSLSSRSESVNDMRKRNGNDLRARFWKKKVPPADDEEAVRAPQTA</sequence>
<evidence type="ECO:0000256" key="3">
    <source>
        <dbReference type="ARBA" id="ARBA00022737"/>
    </source>
</evidence>
<protein>
    <submittedName>
        <fullName evidence="10">Ankyrin-R-like protein</fullName>
    </submittedName>
</protein>
<comment type="caution">
    <text evidence="10">The sequence shown here is derived from an EMBL/GenBank/DDBJ whole genome shotgun (WGS) entry which is preliminary data.</text>
</comment>
<feature type="repeat" description="ANK" evidence="7">
    <location>
        <begin position="248"/>
        <end position="280"/>
    </location>
</feature>
<dbReference type="Gene3D" id="1.20.58.340">
    <property type="entry name" value="Magnesium transport protein CorA, transmembrane region"/>
    <property type="match status" value="1"/>
</dbReference>
<evidence type="ECO:0000256" key="9">
    <source>
        <dbReference type="SAM" id="Phobius"/>
    </source>
</evidence>
<organism evidence="10 11">
    <name type="scientific">Cladobotryum mycophilum</name>
    <dbReference type="NCBI Taxonomy" id="491253"/>
    <lineage>
        <taxon>Eukaryota</taxon>
        <taxon>Fungi</taxon>
        <taxon>Dikarya</taxon>
        <taxon>Ascomycota</taxon>
        <taxon>Pezizomycotina</taxon>
        <taxon>Sordariomycetes</taxon>
        <taxon>Hypocreomycetidae</taxon>
        <taxon>Hypocreales</taxon>
        <taxon>Hypocreaceae</taxon>
        <taxon>Cladobotryum</taxon>
    </lineage>
</organism>
<evidence type="ECO:0000256" key="1">
    <source>
        <dbReference type="ARBA" id="ARBA00004141"/>
    </source>
</evidence>
<dbReference type="InterPro" id="IPR002110">
    <property type="entry name" value="Ankyrin_rpt"/>
</dbReference>